<dbReference type="VEuPathDB" id="TriTrypDB:TcG_02071"/>
<dbReference type="VEuPathDB" id="TriTrypDB:TcCLB.506999.140"/>
<dbReference type="VEuPathDB" id="TriTrypDB:TCSYLVIO_001352"/>
<dbReference type="VEuPathDB" id="TriTrypDB:Tc_MARK_4551"/>
<name>A0A2V2XPG1_TRYCR</name>
<keyword evidence="1" id="KW-0175">Coiled coil</keyword>
<dbReference type="InterPro" id="IPR052293">
    <property type="entry name" value="SRRP"/>
</dbReference>
<evidence type="ECO:0000256" key="1">
    <source>
        <dbReference type="SAM" id="Coils"/>
    </source>
</evidence>
<comment type="caution">
    <text evidence="3">The sequence shown here is derived from an EMBL/GenBank/DDBJ whole genome shotgun (WGS) entry which is preliminary data.</text>
</comment>
<evidence type="ECO:0000256" key="2">
    <source>
        <dbReference type="SAM" id="MobiDB-lite"/>
    </source>
</evidence>
<dbReference type="VEuPathDB" id="TriTrypDB:TcBrA4_0063410"/>
<dbReference type="VEuPathDB" id="TriTrypDB:C4B63_2g38"/>
<dbReference type="VEuPathDB" id="TriTrypDB:TCSYLVIO_001353"/>
<reference evidence="3 4" key="1">
    <citation type="journal article" date="2018" name="Microb. Genom.">
        <title>Expanding an expanded genome: long-read sequencing of Trypanosoma cruzi.</title>
        <authorList>
            <person name="Berna L."/>
            <person name="Rodriguez M."/>
            <person name="Chiribao M.L."/>
            <person name="Parodi-Talice A."/>
            <person name="Pita S."/>
            <person name="Rijo G."/>
            <person name="Alvarez-Valin F."/>
            <person name="Robello C."/>
        </authorList>
    </citation>
    <scope>NUCLEOTIDE SEQUENCE [LARGE SCALE GENOMIC DNA]</scope>
    <source>
        <strain evidence="3 4">TCC</strain>
    </source>
</reference>
<accession>A0A2V2XPG1</accession>
<proteinExistence type="predicted"/>
<organism evidence="3 4">
    <name type="scientific">Trypanosoma cruzi</name>
    <dbReference type="NCBI Taxonomy" id="5693"/>
    <lineage>
        <taxon>Eukaryota</taxon>
        <taxon>Discoba</taxon>
        <taxon>Euglenozoa</taxon>
        <taxon>Kinetoplastea</taxon>
        <taxon>Metakinetoplastina</taxon>
        <taxon>Trypanosomatida</taxon>
        <taxon>Trypanosomatidae</taxon>
        <taxon>Trypanosoma</taxon>
        <taxon>Schizotrypanum</taxon>
    </lineage>
</organism>
<sequence>MPLFNIVSKKLKPSEYVVQKVEEGKAMRTVLPFLSRKLGIPSMKNYLAFACDEKRKPVARLDMDIPLEEQGVPPLSFIYVSPMDATPKGPDGEELPLALDLKTSRQKSGEEEDMPPPPPPPEEEGDTCTKRRAEQEEEAKRRAEQEEEARRRAEQEEMARRRAEQEEEAKRRAEQEEMARRRAEQEEEAKRRAEQEEMARRRAEQEEEARRRAEQEEMARRRAEQEEEAKRRAEQEEMARRRAEQEEEAKRRAEQEEEAKRRAEQEEEAKRRAEQEEMARRRAEQEEMARRSAEQEEMARRRAEQEEMARRRAEQEEMARRRAEQEEMARRPLVYVPSGGAGESSMRLFNNLLENGVCQLDNTQSMGIEHRVQLNLVPDVIRVAAEEERVLDVGCDVPEETALQLAAVANDRPVHHAVILRLAKLVLSRRPGKPHIFLWSHLQSKLGGHEVNAHIQKKEVYRRTPSTTLTFAPVGDTAEERLVSGAPAGPARTAMRYWARLLIESKPDNPELFMWSKLEARMERDSLGIPQSRTSNAASARDSTRISLLRGIPRGTPAYTVMRNLVDLTFEKKPDQPEMWMLYHFIARHKSSAAPSGRSSVTPVRFLEEDIGGDGSRTPSSKDVFFSADASMPRPVAMLSGQWADRAATWSTQKNSMRSRTREVSTQTFHDSQGTALANSTRVAVIPRARVGSPLQATSFLRNLSPRELLQPPPCDMSFLRRRRYGAMASDLEEPPVSPFYYEKYSLLSDPLQHPSGPLFRRGRSSRGFRRPSQEDERNLLGCWGHSDERSDGNRAEQNEFTSLPPCEKFLLHSPVSLRRLSSSESPESQYAMRRRETDRAEILYEYNWLLQREALRKEQLRKELELLRYEREVRERMMCRGPTAQMTLTADSAASSQLEAEARLQDLNCGGSLQFPSEPDAIRKKLKFLDVEGDRLRQLSFARNRFTAPTEREPISDAALRDTYDSPALHRANDRVGISPHFNPTI</sequence>
<feature type="compositionally biased region" description="Basic and acidic residues" evidence="2">
    <location>
        <begin position="786"/>
        <end position="798"/>
    </location>
</feature>
<dbReference type="OrthoDB" id="249649at2759"/>
<dbReference type="EMBL" id="PRFC01000001">
    <property type="protein sequence ID" value="PWV21833.1"/>
    <property type="molecule type" value="Genomic_DNA"/>
</dbReference>
<feature type="region of interest" description="Disordered" evidence="2">
    <location>
        <begin position="104"/>
        <end position="326"/>
    </location>
</feature>
<feature type="compositionally biased region" description="Basic and acidic residues" evidence="2">
    <location>
        <begin position="127"/>
        <end position="326"/>
    </location>
</feature>
<feature type="coiled-coil region" evidence="1">
    <location>
        <begin position="851"/>
        <end position="878"/>
    </location>
</feature>
<dbReference type="VEuPathDB" id="TriTrypDB:Tc_MARK_4552"/>
<dbReference type="VEuPathDB" id="TriTrypDB:TcCLB.510759.70"/>
<dbReference type="VEuPathDB" id="TriTrypDB:C3747_1g46"/>
<evidence type="ECO:0000313" key="3">
    <source>
        <dbReference type="EMBL" id="PWV21833.1"/>
    </source>
</evidence>
<dbReference type="PANTHER" id="PTHR12239">
    <property type="entry name" value="PROTEIN CBG20215-RELATED"/>
    <property type="match status" value="1"/>
</dbReference>
<gene>
    <name evidence="3" type="ORF">C3747_1g46</name>
</gene>
<dbReference type="VEuPathDB" id="TriTrypDB:TcYC6_0068030"/>
<dbReference type="Proteomes" id="UP000246078">
    <property type="component" value="Unassembled WGS sequence"/>
</dbReference>
<dbReference type="VEuPathDB" id="TriTrypDB:BCY84_13919"/>
<feature type="region of interest" description="Disordered" evidence="2">
    <location>
        <begin position="780"/>
        <end position="800"/>
    </location>
</feature>
<dbReference type="VEuPathDB" id="TriTrypDB:TCDM_03395"/>
<dbReference type="VEuPathDB" id="TriTrypDB:ECC02_001238"/>
<dbReference type="VEuPathDB" id="TriTrypDB:TcCL_ESM00181"/>
<dbReference type="AlphaFoldDB" id="A0A2V2XPG1"/>
<dbReference type="PANTHER" id="PTHR12239:SF41">
    <property type="entry name" value="MEMBRANE ASSOCIATED PROTEIN, PUTATIVE-RELATED"/>
    <property type="match status" value="1"/>
</dbReference>
<evidence type="ECO:0000313" key="4">
    <source>
        <dbReference type="Proteomes" id="UP000246078"/>
    </source>
</evidence>
<protein>
    <submittedName>
        <fullName evidence="3">Uncharacterized protein</fullName>
    </submittedName>
</protein>